<reference evidence="1 2" key="1">
    <citation type="submission" date="2024-11" db="EMBL/GenBank/DDBJ databases">
        <title>Adaptive evolution of stress response genes in parasites aligns with host niche diversity.</title>
        <authorList>
            <person name="Hahn C."/>
            <person name="Resl P."/>
        </authorList>
    </citation>
    <scope>NUCLEOTIDE SEQUENCE [LARGE SCALE GENOMIC DNA]</scope>
    <source>
        <strain evidence="1">EGGRZ-B1_66</strain>
        <tissue evidence="1">Body</tissue>
    </source>
</reference>
<accession>A0ABD2QAB7</accession>
<dbReference type="EMBL" id="JBJKFK010000587">
    <property type="protein sequence ID" value="KAL3316177.1"/>
    <property type="molecule type" value="Genomic_DNA"/>
</dbReference>
<protein>
    <submittedName>
        <fullName evidence="1">Uncharacterized protein</fullName>
    </submittedName>
</protein>
<sequence length="134" mass="14176">MDAMDEEDSDTLSFLVATQALRPDDSIYLSFVMAPTDTVSKCAMLCSQAANSNTTELLSHSGTQSYVVVSEAGKGSSEYLVTHEAPLNLSKCGLSRSVLNSSSSAIAWSPHRGCTTLGIGVNAHVIGWDTRSSQ</sequence>
<dbReference type="AlphaFoldDB" id="A0ABD2QAB7"/>
<comment type="caution">
    <text evidence="1">The sequence shown here is derived from an EMBL/GenBank/DDBJ whole genome shotgun (WGS) entry which is preliminary data.</text>
</comment>
<evidence type="ECO:0000313" key="2">
    <source>
        <dbReference type="Proteomes" id="UP001626550"/>
    </source>
</evidence>
<gene>
    <name evidence="1" type="ORF">Ciccas_005187</name>
</gene>
<keyword evidence="2" id="KW-1185">Reference proteome</keyword>
<evidence type="ECO:0000313" key="1">
    <source>
        <dbReference type="EMBL" id="KAL3316177.1"/>
    </source>
</evidence>
<proteinExistence type="predicted"/>
<organism evidence="1 2">
    <name type="scientific">Cichlidogyrus casuarinus</name>
    <dbReference type="NCBI Taxonomy" id="1844966"/>
    <lineage>
        <taxon>Eukaryota</taxon>
        <taxon>Metazoa</taxon>
        <taxon>Spiralia</taxon>
        <taxon>Lophotrochozoa</taxon>
        <taxon>Platyhelminthes</taxon>
        <taxon>Monogenea</taxon>
        <taxon>Monopisthocotylea</taxon>
        <taxon>Dactylogyridea</taxon>
        <taxon>Ancyrocephalidae</taxon>
        <taxon>Cichlidogyrus</taxon>
    </lineage>
</organism>
<name>A0ABD2QAB7_9PLAT</name>
<dbReference type="Proteomes" id="UP001626550">
    <property type="component" value="Unassembled WGS sequence"/>
</dbReference>